<evidence type="ECO:0000256" key="10">
    <source>
        <dbReference type="ARBA" id="ARBA00049556"/>
    </source>
</evidence>
<evidence type="ECO:0000259" key="12">
    <source>
        <dbReference type="Pfam" id="PF00725"/>
    </source>
</evidence>
<keyword evidence="3" id="KW-0276">Fatty acid metabolism</keyword>
<dbReference type="InterPro" id="IPR008927">
    <property type="entry name" value="6-PGluconate_DH-like_C_sf"/>
</dbReference>
<dbReference type="CDD" id="cd06558">
    <property type="entry name" value="crotonase-like"/>
    <property type="match status" value="1"/>
</dbReference>
<dbReference type="Proteomes" id="UP000194161">
    <property type="component" value="Chromosome"/>
</dbReference>
<dbReference type="SUPFAM" id="SSF52096">
    <property type="entry name" value="ClpP/crotonase"/>
    <property type="match status" value="1"/>
</dbReference>
<evidence type="ECO:0000256" key="9">
    <source>
        <dbReference type="ARBA" id="ARBA00023268"/>
    </source>
</evidence>
<comment type="pathway">
    <text evidence="1">Lipid metabolism; fatty acid beta-oxidation.</text>
</comment>
<evidence type="ECO:0000256" key="2">
    <source>
        <dbReference type="ARBA" id="ARBA00007005"/>
    </source>
</evidence>
<dbReference type="EMBL" id="CP021111">
    <property type="protein sequence ID" value="ARP94936.1"/>
    <property type="molecule type" value="Genomic_DNA"/>
</dbReference>
<name>A0A1W6ZC20_9BORD</name>
<dbReference type="Pfam" id="PF02737">
    <property type="entry name" value="3HCDH_N"/>
    <property type="match status" value="1"/>
</dbReference>
<reference evidence="14 15" key="1">
    <citation type="submission" date="2017-05" db="EMBL/GenBank/DDBJ databases">
        <title>Complete and WGS of Bordetella genogroups.</title>
        <authorList>
            <person name="Spilker T."/>
            <person name="LiPuma J."/>
        </authorList>
    </citation>
    <scope>NUCLEOTIDE SEQUENCE [LARGE SCALE GENOMIC DNA]</scope>
    <source>
        <strain evidence="14 15">AU7206</strain>
    </source>
</reference>
<dbReference type="AlphaFoldDB" id="A0A1W6ZC20"/>
<dbReference type="InterPro" id="IPR050136">
    <property type="entry name" value="FA_oxidation_alpha_subunit"/>
</dbReference>
<dbReference type="PANTHER" id="PTHR43612:SF3">
    <property type="entry name" value="TRIFUNCTIONAL ENZYME SUBUNIT ALPHA, MITOCHONDRIAL"/>
    <property type="match status" value="1"/>
</dbReference>
<dbReference type="InterPro" id="IPR001753">
    <property type="entry name" value="Enoyl-CoA_hydra/iso"/>
</dbReference>
<dbReference type="RefSeq" id="WP_086078702.1">
    <property type="nucleotide sequence ID" value="NZ_CP021111.1"/>
</dbReference>
<dbReference type="KEGG" id="bgm:CAL15_11440"/>
<keyword evidence="15" id="KW-1185">Reference proteome</keyword>
<keyword evidence="6" id="KW-0520">NAD</keyword>
<evidence type="ECO:0000256" key="1">
    <source>
        <dbReference type="ARBA" id="ARBA00005005"/>
    </source>
</evidence>
<sequence length="678" mass="71372">MNTDLPRDDAGAAQGTAAAAPHGVDARARDTAPPHGGTTTNWRLRHDQDGVAWLTLDCAGGAVNTLSAPVLAELASMLDALDARPPRGLVIRSAKPAGFAAGADIDEFAALNGAQEARALIARGWDLFARLAAVRYPTLALIHGHCLGGGLELALACRYRLVADEPDTALSLPEVMLGIFPGWGGMSRLPALVGAPAALDMMLTGRRVDARRAAALGLADARVPTRLLDAAARHTVLSGKPRRRARGLPALLNRSPLKALAARQARKRIADKDPQGHYPAPAAIVDLWEHHDGNALRAPALLETILASDTARNLVRVFRLQERLKAHGKQEGAAPVTHVHVVGAGTMGGDIAAWCALRGLKVTLQDQDMARIAPALGRAGKFYADKLKDRRAARAAFDRLVPDPRGDGVAHADLVIEAIVEQLDAKRTLYRQIEPRLKPGALLATNTSSLSLRDLGAELAQPERLVGIHFFNPVARMPLVEVVRGPADDGGAQARACAFVGAIGKLPLPVRDAPGFLVNAVLAPYLLEAMRCVDEGLAPETIDAAMTAFGMPMGPIELADTVGLDIALAAGRELAGGAEPPRCLMQRVERGELGRKSGRGFYAWRDGKADKGKAGDAPPGLAQRLTDPLVARARQQLAAGVVSDADLADAGVIFGTGYAPYTGGPLHGERARGARTTE</sequence>
<keyword evidence="8" id="KW-0456">Lyase</keyword>
<dbReference type="GO" id="GO:0070403">
    <property type="term" value="F:NAD+ binding"/>
    <property type="evidence" value="ECO:0007669"/>
    <property type="project" value="InterPro"/>
</dbReference>
<dbReference type="InterPro" id="IPR036291">
    <property type="entry name" value="NAD(P)-bd_dom_sf"/>
</dbReference>
<keyword evidence="5" id="KW-0560">Oxidoreductase</keyword>
<feature type="compositionally biased region" description="Low complexity" evidence="11">
    <location>
        <begin position="11"/>
        <end position="20"/>
    </location>
</feature>
<proteinExistence type="inferred from homology"/>
<dbReference type="Pfam" id="PF00725">
    <property type="entry name" value="3HCDH"/>
    <property type="match status" value="1"/>
</dbReference>
<evidence type="ECO:0000256" key="8">
    <source>
        <dbReference type="ARBA" id="ARBA00023239"/>
    </source>
</evidence>
<dbReference type="GO" id="GO:0016509">
    <property type="term" value="F:long-chain (3S)-3-hydroxyacyl-CoA dehydrogenase (NAD+) activity"/>
    <property type="evidence" value="ECO:0007669"/>
    <property type="project" value="TreeGrafter"/>
</dbReference>
<protein>
    <submittedName>
        <fullName evidence="14">Enoyl-CoA hydratase</fullName>
    </submittedName>
</protein>
<dbReference type="Gene3D" id="3.90.226.10">
    <property type="entry name" value="2-enoyl-CoA Hydratase, Chain A, domain 1"/>
    <property type="match status" value="1"/>
</dbReference>
<dbReference type="InterPro" id="IPR006108">
    <property type="entry name" value="3HC_DH_C"/>
</dbReference>
<dbReference type="InterPro" id="IPR006176">
    <property type="entry name" value="3-OHacyl-CoA_DH_NAD-bd"/>
</dbReference>
<dbReference type="GO" id="GO:0004300">
    <property type="term" value="F:enoyl-CoA hydratase activity"/>
    <property type="evidence" value="ECO:0007669"/>
    <property type="project" value="TreeGrafter"/>
</dbReference>
<dbReference type="OrthoDB" id="5287258at2"/>
<dbReference type="SUPFAM" id="SSF48179">
    <property type="entry name" value="6-phosphogluconate dehydrogenase C-terminal domain-like"/>
    <property type="match status" value="2"/>
</dbReference>
<dbReference type="Pfam" id="PF00378">
    <property type="entry name" value="ECH_1"/>
    <property type="match status" value="1"/>
</dbReference>
<comment type="similarity">
    <text evidence="2">In the central section; belongs to the 3-hydroxyacyl-CoA dehydrogenase family.</text>
</comment>
<dbReference type="PANTHER" id="PTHR43612">
    <property type="entry name" value="TRIFUNCTIONAL ENZYME SUBUNIT ALPHA"/>
    <property type="match status" value="1"/>
</dbReference>
<dbReference type="GO" id="GO:0006635">
    <property type="term" value="P:fatty acid beta-oxidation"/>
    <property type="evidence" value="ECO:0007669"/>
    <property type="project" value="UniProtKB-UniPathway"/>
</dbReference>
<evidence type="ECO:0000256" key="3">
    <source>
        <dbReference type="ARBA" id="ARBA00022832"/>
    </source>
</evidence>
<gene>
    <name evidence="14" type="ORF">CAL15_11440</name>
</gene>
<keyword evidence="4" id="KW-0442">Lipid degradation</keyword>
<organism evidence="14 15">
    <name type="scientific">Bordetella genomosp. 13</name>
    <dbReference type="NCBI Taxonomy" id="463040"/>
    <lineage>
        <taxon>Bacteria</taxon>
        <taxon>Pseudomonadati</taxon>
        <taxon>Pseudomonadota</taxon>
        <taxon>Betaproteobacteria</taxon>
        <taxon>Burkholderiales</taxon>
        <taxon>Alcaligenaceae</taxon>
        <taxon>Bordetella</taxon>
    </lineage>
</organism>
<keyword evidence="9" id="KW-0511">Multifunctional enzyme</keyword>
<dbReference type="Gene3D" id="3.40.50.720">
    <property type="entry name" value="NAD(P)-binding Rossmann-like Domain"/>
    <property type="match status" value="1"/>
</dbReference>
<evidence type="ECO:0000256" key="11">
    <source>
        <dbReference type="SAM" id="MobiDB-lite"/>
    </source>
</evidence>
<feature type="region of interest" description="Disordered" evidence="11">
    <location>
        <begin position="1"/>
        <end position="43"/>
    </location>
</feature>
<evidence type="ECO:0000256" key="4">
    <source>
        <dbReference type="ARBA" id="ARBA00022963"/>
    </source>
</evidence>
<dbReference type="SUPFAM" id="SSF51735">
    <property type="entry name" value="NAD(P)-binding Rossmann-fold domains"/>
    <property type="match status" value="1"/>
</dbReference>
<evidence type="ECO:0000256" key="6">
    <source>
        <dbReference type="ARBA" id="ARBA00023027"/>
    </source>
</evidence>
<evidence type="ECO:0000313" key="14">
    <source>
        <dbReference type="EMBL" id="ARP94936.1"/>
    </source>
</evidence>
<comment type="catalytic activity">
    <reaction evidence="10">
        <text>a (3S)-3-hydroxyacyl-CoA + NAD(+) = a 3-oxoacyl-CoA + NADH + H(+)</text>
        <dbReference type="Rhea" id="RHEA:22432"/>
        <dbReference type="ChEBI" id="CHEBI:15378"/>
        <dbReference type="ChEBI" id="CHEBI:57318"/>
        <dbReference type="ChEBI" id="CHEBI:57540"/>
        <dbReference type="ChEBI" id="CHEBI:57945"/>
        <dbReference type="ChEBI" id="CHEBI:90726"/>
        <dbReference type="EC" id="1.1.1.35"/>
    </reaction>
</comment>
<evidence type="ECO:0000256" key="5">
    <source>
        <dbReference type="ARBA" id="ARBA00023002"/>
    </source>
</evidence>
<feature type="domain" description="3-hydroxyacyl-CoA dehydrogenase C-terminal" evidence="12">
    <location>
        <begin position="515"/>
        <end position="604"/>
    </location>
</feature>
<evidence type="ECO:0000259" key="13">
    <source>
        <dbReference type="Pfam" id="PF02737"/>
    </source>
</evidence>
<evidence type="ECO:0000256" key="7">
    <source>
        <dbReference type="ARBA" id="ARBA00023098"/>
    </source>
</evidence>
<feature type="compositionally biased region" description="Basic and acidic residues" evidence="11">
    <location>
        <begin position="1"/>
        <end position="10"/>
    </location>
</feature>
<accession>A0A1W6ZC20</accession>
<keyword evidence="7" id="KW-0443">Lipid metabolism</keyword>
<dbReference type="UniPathway" id="UPA00659"/>
<dbReference type="InterPro" id="IPR029045">
    <property type="entry name" value="ClpP/crotonase-like_dom_sf"/>
</dbReference>
<dbReference type="STRING" id="463040.CAL15_11440"/>
<evidence type="ECO:0000313" key="15">
    <source>
        <dbReference type="Proteomes" id="UP000194161"/>
    </source>
</evidence>
<dbReference type="Gene3D" id="1.10.1040.50">
    <property type="match status" value="1"/>
</dbReference>
<feature type="domain" description="3-hydroxyacyl-CoA dehydrogenase NAD binding" evidence="13">
    <location>
        <begin position="338"/>
        <end position="512"/>
    </location>
</feature>